<protein>
    <submittedName>
        <fullName evidence="2">Uncharacterized protein</fullName>
    </submittedName>
</protein>
<name>A0ABN1K5S6_9BURK</name>
<keyword evidence="3" id="KW-1185">Reference proteome</keyword>
<evidence type="ECO:0000313" key="3">
    <source>
        <dbReference type="Proteomes" id="UP001500279"/>
    </source>
</evidence>
<gene>
    <name evidence="2" type="ORF">GCM10009107_33240</name>
</gene>
<proteinExistence type="predicted"/>
<evidence type="ECO:0000313" key="2">
    <source>
        <dbReference type="EMBL" id="GAA0755596.1"/>
    </source>
</evidence>
<feature type="region of interest" description="Disordered" evidence="1">
    <location>
        <begin position="91"/>
        <end position="119"/>
    </location>
</feature>
<reference evidence="2 3" key="1">
    <citation type="journal article" date="2019" name="Int. J. Syst. Evol. Microbiol.">
        <title>The Global Catalogue of Microorganisms (GCM) 10K type strain sequencing project: providing services to taxonomists for standard genome sequencing and annotation.</title>
        <authorList>
            <consortium name="The Broad Institute Genomics Platform"/>
            <consortium name="The Broad Institute Genome Sequencing Center for Infectious Disease"/>
            <person name="Wu L."/>
            <person name="Ma J."/>
        </authorList>
    </citation>
    <scope>NUCLEOTIDE SEQUENCE [LARGE SCALE GENOMIC DNA]</scope>
    <source>
        <strain evidence="2 3">JCM 15503</strain>
    </source>
</reference>
<accession>A0ABN1K5S6</accession>
<dbReference type="EMBL" id="BAAAEW010000022">
    <property type="protein sequence ID" value="GAA0755596.1"/>
    <property type="molecule type" value="Genomic_DNA"/>
</dbReference>
<organism evidence="2 3">
    <name type="scientific">Ideonella azotifigens</name>
    <dbReference type="NCBI Taxonomy" id="513160"/>
    <lineage>
        <taxon>Bacteria</taxon>
        <taxon>Pseudomonadati</taxon>
        <taxon>Pseudomonadota</taxon>
        <taxon>Betaproteobacteria</taxon>
        <taxon>Burkholderiales</taxon>
        <taxon>Sphaerotilaceae</taxon>
        <taxon>Ideonella</taxon>
    </lineage>
</organism>
<evidence type="ECO:0000256" key="1">
    <source>
        <dbReference type="SAM" id="MobiDB-lite"/>
    </source>
</evidence>
<comment type="caution">
    <text evidence="2">The sequence shown here is derived from an EMBL/GenBank/DDBJ whole genome shotgun (WGS) entry which is preliminary data.</text>
</comment>
<sequence length="144" mass="15477">MLQPAGQVIYLRSQVDDQIAIRLERVAVGLAQHGTATGCQNQSISHREPRDGQLLDVTKCRLTMQLEICRDRAADLLLDLMVTVREPPAQVAPELATNGGLTAARQSNQTDDHNEQAVPEGGAAEVDTATGKVVVKPNGEVVLM</sequence>
<dbReference type="Proteomes" id="UP001500279">
    <property type="component" value="Unassembled WGS sequence"/>
</dbReference>